<name>A0A1W1XAB9_9BACT</name>
<comment type="pathway">
    <text evidence="2">Cell wall biogenesis; peptidoglycan biosynthesis.</text>
</comment>
<dbReference type="PROSITE" id="PS00428">
    <property type="entry name" value="FTSW_RODA_SPOVE"/>
    <property type="match status" value="1"/>
</dbReference>
<feature type="transmembrane region" description="Helical" evidence="21">
    <location>
        <begin position="218"/>
        <end position="237"/>
    </location>
</feature>
<evidence type="ECO:0000256" key="17">
    <source>
        <dbReference type="ARBA" id="ARBA00041185"/>
    </source>
</evidence>
<keyword evidence="7 21" id="KW-0812">Transmembrane</keyword>
<dbReference type="GO" id="GO:0051301">
    <property type="term" value="P:cell division"/>
    <property type="evidence" value="ECO:0007669"/>
    <property type="project" value="UniProtKB-KW"/>
</dbReference>
<evidence type="ECO:0000256" key="5">
    <source>
        <dbReference type="ARBA" id="ARBA00022676"/>
    </source>
</evidence>
<organism evidence="22 23">
    <name type="scientific">Desulfacinum hydrothermale DSM 13146</name>
    <dbReference type="NCBI Taxonomy" id="1121390"/>
    <lineage>
        <taxon>Bacteria</taxon>
        <taxon>Pseudomonadati</taxon>
        <taxon>Thermodesulfobacteriota</taxon>
        <taxon>Syntrophobacteria</taxon>
        <taxon>Syntrophobacterales</taxon>
        <taxon>Syntrophobacteraceae</taxon>
        <taxon>Desulfacinum</taxon>
    </lineage>
</organism>
<evidence type="ECO:0000256" key="14">
    <source>
        <dbReference type="ARBA" id="ARBA00032370"/>
    </source>
</evidence>
<keyword evidence="10 21" id="KW-1133">Transmembrane helix</keyword>
<evidence type="ECO:0000256" key="18">
    <source>
        <dbReference type="ARBA" id="ARBA00041418"/>
    </source>
</evidence>
<evidence type="ECO:0000256" key="13">
    <source>
        <dbReference type="ARBA" id="ARBA00023316"/>
    </source>
</evidence>
<comment type="subcellular location">
    <subcellularLocation>
        <location evidence="1">Cell membrane</location>
        <topology evidence="1">Multi-pass membrane protein</topology>
    </subcellularLocation>
</comment>
<evidence type="ECO:0000256" key="20">
    <source>
        <dbReference type="ARBA" id="ARBA00049902"/>
    </source>
</evidence>
<evidence type="ECO:0000256" key="7">
    <source>
        <dbReference type="ARBA" id="ARBA00022692"/>
    </source>
</evidence>
<dbReference type="GO" id="GO:0008360">
    <property type="term" value="P:regulation of cell shape"/>
    <property type="evidence" value="ECO:0007669"/>
    <property type="project" value="UniProtKB-KW"/>
</dbReference>
<evidence type="ECO:0000256" key="21">
    <source>
        <dbReference type="SAM" id="Phobius"/>
    </source>
</evidence>
<evidence type="ECO:0000256" key="8">
    <source>
        <dbReference type="ARBA" id="ARBA00022960"/>
    </source>
</evidence>
<evidence type="ECO:0000256" key="2">
    <source>
        <dbReference type="ARBA" id="ARBA00004752"/>
    </source>
</evidence>
<feature type="transmembrane region" description="Helical" evidence="21">
    <location>
        <begin position="194"/>
        <end position="212"/>
    </location>
</feature>
<proteinExistence type="inferred from homology"/>
<evidence type="ECO:0000256" key="19">
    <source>
        <dbReference type="ARBA" id="ARBA00044770"/>
    </source>
</evidence>
<evidence type="ECO:0000313" key="23">
    <source>
        <dbReference type="Proteomes" id="UP000192783"/>
    </source>
</evidence>
<dbReference type="Proteomes" id="UP000192783">
    <property type="component" value="Unassembled WGS sequence"/>
</dbReference>
<keyword evidence="3" id="KW-1003">Cell membrane</keyword>
<feature type="transmembrane region" description="Helical" evidence="21">
    <location>
        <begin position="257"/>
        <end position="276"/>
    </location>
</feature>
<keyword evidence="5" id="KW-0328">Glycosyltransferase</keyword>
<dbReference type="InterPro" id="IPR013437">
    <property type="entry name" value="FtsW"/>
</dbReference>
<keyword evidence="23" id="KW-1185">Reference proteome</keyword>
<evidence type="ECO:0000256" key="9">
    <source>
        <dbReference type="ARBA" id="ARBA00022984"/>
    </source>
</evidence>
<dbReference type="NCBIfam" id="TIGR02614">
    <property type="entry name" value="ftsW"/>
    <property type="match status" value="1"/>
</dbReference>
<evidence type="ECO:0000256" key="12">
    <source>
        <dbReference type="ARBA" id="ARBA00023306"/>
    </source>
</evidence>
<evidence type="ECO:0000256" key="15">
    <source>
        <dbReference type="ARBA" id="ARBA00033270"/>
    </source>
</evidence>
<keyword evidence="9" id="KW-0573">Peptidoglycan synthesis</keyword>
<evidence type="ECO:0000256" key="3">
    <source>
        <dbReference type="ARBA" id="ARBA00022475"/>
    </source>
</evidence>
<feature type="transmembrane region" description="Helical" evidence="21">
    <location>
        <begin position="368"/>
        <end position="388"/>
    </location>
</feature>
<evidence type="ECO:0000256" key="16">
    <source>
        <dbReference type="ARBA" id="ARBA00038053"/>
    </source>
</evidence>
<dbReference type="AlphaFoldDB" id="A0A1W1XAB9"/>
<feature type="transmembrane region" description="Helical" evidence="21">
    <location>
        <begin position="170"/>
        <end position="187"/>
    </location>
</feature>
<evidence type="ECO:0000256" key="6">
    <source>
        <dbReference type="ARBA" id="ARBA00022679"/>
    </source>
</evidence>
<evidence type="ECO:0000256" key="1">
    <source>
        <dbReference type="ARBA" id="ARBA00004651"/>
    </source>
</evidence>
<feature type="transmembrane region" description="Helical" evidence="21">
    <location>
        <begin position="36"/>
        <end position="54"/>
    </location>
</feature>
<keyword evidence="6" id="KW-0808">Transferase</keyword>
<keyword evidence="12" id="KW-0131">Cell cycle</keyword>
<dbReference type="GO" id="GO:0005886">
    <property type="term" value="C:plasma membrane"/>
    <property type="evidence" value="ECO:0007669"/>
    <property type="project" value="UniProtKB-SubCell"/>
</dbReference>
<dbReference type="Pfam" id="PF01098">
    <property type="entry name" value="FTSW_RODA_SPOVE"/>
    <property type="match status" value="1"/>
</dbReference>
<dbReference type="STRING" id="1121390.SAMN02746041_01068"/>
<dbReference type="EC" id="2.4.99.28" evidence="19"/>
<evidence type="ECO:0000256" key="10">
    <source>
        <dbReference type="ARBA" id="ARBA00022989"/>
    </source>
</evidence>
<keyword evidence="8" id="KW-0133">Cell shape</keyword>
<evidence type="ECO:0000313" key="22">
    <source>
        <dbReference type="EMBL" id="SMC20955.1"/>
    </source>
</evidence>
<dbReference type="OrthoDB" id="9768187at2"/>
<dbReference type="PANTHER" id="PTHR30474">
    <property type="entry name" value="CELL CYCLE PROTEIN"/>
    <property type="match status" value="1"/>
</dbReference>
<keyword evidence="4 22" id="KW-0132">Cell division</keyword>
<feature type="transmembrane region" description="Helical" evidence="21">
    <location>
        <begin position="291"/>
        <end position="317"/>
    </location>
</feature>
<dbReference type="EMBL" id="FWXF01000004">
    <property type="protein sequence ID" value="SMC20955.1"/>
    <property type="molecule type" value="Genomic_DNA"/>
</dbReference>
<dbReference type="GO" id="GO:0015648">
    <property type="term" value="F:lipid-linked peptidoglycan transporter activity"/>
    <property type="evidence" value="ECO:0007669"/>
    <property type="project" value="TreeGrafter"/>
</dbReference>
<dbReference type="GO" id="GO:0009252">
    <property type="term" value="P:peptidoglycan biosynthetic process"/>
    <property type="evidence" value="ECO:0007669"/>
    <property type="project" value="UniProtKB-KW"/>
</dbReference>
<protein>
    <recommendedName>
        <fullName evidence="17">Probable peptidoglycan glycosyltransferase FtsW</fullName>
        <ecNumber evidence="19">2.4.99.28</ecNumber>
    </recommendedName>
    <alternativeName>
        <fullName evidence="18">Cell division protein FtsW</fullName>
    </alternativeName>
    <alternativeName>
        <fullName evidence="15">Cell wall polymerase</fullName>
    </alternativeName>
    <alternativeName>
        <fullName evidence="14">Peptidoglycan polymerase</fullName>
    </alternativeName>
</protein>
<accession>A0A1W1XAB9</accession>
<comment type="similarity">
    <text evidence="16">Belongs to the SEDS family. FtsW subfamily.</text>
</comment>
<keyword evidence="13" id="KW-0961">Cell wall biogenesis/degradation</keyword>
<comment type="catalytic activity">
    <reaction evidence="20">
        <text>[GlcNAc-(1-&gt;4)-Mur2Ac(oyl-L-Ala-gamma-D-Glu-L-Lys-D-Ala-D-Ala)](n)-di-trans,octa-cis-undecaprenyl diphosphate + beta-D-GlcNAc-(1-&gt;4)-Mur2Ac(oyl-L-Ala-gamma-D-Glu-L-Lys-D-Ala-D-Ala)-di-trans,octa-cis-undecaprenyl diphosphate = [GlcNAc-(1-&gt;4)-Mur2Ac(oyl-L-Ala-gamma-D-Glu-L-Lys-D-Ala-D-Ala)](n+1)-di-trans,octa-cis-undecaprenyl diphosphate + di-trans,octa-cis-undecaprenyl diphosphate + H(+)</text>
        <dbReference type="Rhea" id="RHEA:23708"/>
        <dbReference type="Rhea" id="RHEA-COMP:9602"/>
        <dbReference type="Rhea" id="RHEA-COMP:9603"/>
        <dbReference type="ChEBI" id="CHEBI:15378"/>
        <dbReference type="ChEBI" id="CHEBI:58405"/>
        <dbReference type="ChEBI" id="CHEBI:60033"/>
        <dbReference type="ChEBI" id="CHEBI:78435"/>
        <dbReference type="EC" id="2.4.99.28"/>
    </reaction>
</comment>
<reference evidence="22 23" key="1">
    <citation type="submission" date="2017-04" db="EMBL/GenBank/DDBJ databases">
        <authorList>
            <person name="Afonso C.L."/>
            <person name="Miller P.J."/>
            <person name="Scott M.A."/>
            <person name="Spackman E."/>
            <person name="Goraichik I."/>
            <person name="Dimitrov K.M."/>
            <person name="Suarez D.L."/>
            <person name="Swayne D.E."/>
        </authorList>
    </citation>
    <scope>NUCLEOTIDE SEQUENCE [LARGE SCALE GENOMIC DNA]</scope>
    <source>
        <strain evidence="22 23">DSM 13146</strain>
    </source>
</reference>
<dbReference type="GO" id="GO:0032153">
    <property type="term" value="C:cell division site"/>
    <property type="evidence" value="ECO:0007669"/>
    <property type="project" value="TreeGrafter"/>
</dbReference>
<dbReference type="InterPro" id="IPR018365">
    <property type="entry name" value="Cell_cycle_FtsW-rel_CS"/>
</dbReference>
<feature type="transmembrane region" description="Helical" evidence="21">
    <location>
        <begin position="329"/>
        <end position="348"/>
    </location>
</feature>
<dbReference type="GO" id="GO:0008955">
    <property type="term" value="F:peptidoglycan glycosyltransferase activity"/>
    <property type="evidence" value="ECO:0007669"/>
    <property type="project" value="UniProtKB-EC"/>
</dbReference>
<evidence type="ECO:0000256" key="11">
    <source>
        <dbReference type="ARBA" id="ARBA00023136"/>
    </source>
</evidence>
<keyword evidence="11 21" id="KW-0472">Membrane</keyword>
<evidence type="ECO:0000256" key="4">
    <source>
        <dbReference type="ARBA" id="ARBA00022618"/>
    </source>
</evidence>
<feature type="transmembrane region" description="Helical" evidence="21">
    <location>
        <begin position="105"/>
        <end position="123"/>
    </location>
</feature>
<dbReference type="InterPro" id="IPR001182">
    <property type="entry name" value="FtsW/RodA"/>
</dbReference>
<sequence>MRAETISMKSANYPGRPSVADGEEKAPFSLGLREQIWVILLALLAFGVLMVYSASAPRLLRGPESWSGLGPYANRQLCFALLGIALAAVMERIPYRWYGKAARPALLLVLAALALVWIPGVGVEINSAQRWFRIGSFTAQPSELAKVTWVVYLSAYVCRKREVLGRFRTGILPTCLLLGLLSALLLLEPDFGSCVILAGMSFVIWALGGVPWHHLLLLVPVGLSGLGALAVTSPYRLKRLLAFLDPWTDPLASGYHLIQSLVAVGSGGVWGVGLGAGRQKLAYLPEPFTDFIVAVVGEELGLVGLTGLTLAVLALFWKGLQVARRARDPFGAVLAAGLTCLVAFQAWINMGVVLGLLPTKGLAFPFLSYGGSSLTANCMAVGMILSVARRSQGSAGVSAKGV</sequence>
<dbReference type="PANTHER" id="PTHR30474:SF2">
    <property type="entry name" value="PEPTIDOGLYCAN GLYCOSYLTRANSFERASE FTSW-RELATED"/>
    <property type="match status" value="1"/>
</dbReference>
<dbReference type="GO" id="GO:0071555">
    <property type="term" value="P:cell wall organization"/>
    <property type="evidence" value="ECO:0007669"/>
    <property type="project" value="UniProtKB-KW"/>
</dbReference>
<gene>
    <name evidence="22" type="ORF">SAMN02746041_01068</name>
</gene>
<feature type="transmembrane region" description="Helical" evidence="21">
    <location>
        <begin position="74"/>
        <end position="93"/>
    </location>
</feature>